<dbReference type="AlphaFoldDB" id="E0W003"/>
<feature type="compositionally biased region" description="Basic and acidic residues" evidence="1">
    <location>
        <begin position="159"/>
        <end position="173"/>
    </location>
</feature>
<name>E0W003_PEDHC</name>
<feature type="region of interest" description="Disordered" evidence="1">
    <location>
        <begin position="70"/>
        <end position="173"/>
    </location>
</feature>
<accession>E0W003</accession>
<dbReference type="InParanoid" id="E0W003"/>
<proteinExistence type="predicted"/>
<evidence type="ECO:0000256" key="1">
    <source>
        <dbReference type="SAM" id="MobiDB-lite"/>
    </source>
</evidence>
<dbReference type="EMBL" id="DS235854">
    <property type="protein sequence ID" value="EEB18959.1"/>
    <property type="molecule type" value="Genomic_DNA"/>
</dbReference>
<evidence type="ECO:0000313" key="2">
    <source>
        <dbReference type="EMBL" id="EEB18959.1"/>
    </source>
</evidence>
<feature type="compositionally biased region" description="Acidic residues" evidence="1">
    <location>
        <begin position="186"/>
        <end position="197"/>
    </location>
</feature>
<feature type="compositionally biased region" description="Polar residues" evidence="1">
    <location>
        <begin position="124"/>
        <end position="141"/>
    </location>
</feature>
<evidence type="ECO:0000313" key="4">
    <source>
        <dbReference type="Proteomes" id="UP000009046"/>
    </source>
</evidence>
<sequence>MGNALNHAVGSFSGNVKNDNNNDNSTVGENSGEHEDSSSNFTSVEAIVDKLSEVTNLAEQLDATINVAQAEGLNTSSTVTPNTKQLLDGTSSTSPEEWYANLKSPKTPNTSSDSKSEEEFLTASECTCTPPSRSSSFQTASEGGGAMSPWWELDTASDSEGKTKTESSSETVKRVVKSPIRIIEIAADELQPEETTDNPDKTDDLRPQPCSDINSKKLLRPDMASQIITEAKFPESEPCAHEIVKHLTEIVNQQESLNASAAAQGEQSFEPEIHKPETKYEGDTSSSQYSLELLNSELNLSTPRNNHSQSQSFETDNTDLSLPKFNAEISSDFTPEVPKFDQSFKMETYYRTEKTYAMTSRRDFSLPQKFISDESSKIYLIDASTPSPKSKRYVDSSLDSLELYQQPVRKIVEAEIHQRNDDDEDGDGVGGDTTKSFIIGTNLNKEEEEEEEVFDKRVKEVRERRKPITTIEVQNAGSPCASPPDYHYQSQIAKMAIKGVF</sequence>
<dbReference type="CTD" id="8235651"/>
<feature type="compositionally biased region" description="Polar residues" evidence="1">
    <location>
        <begin position="104"/>
        <end position="113"/>
    </location>
</feature>
<dbReference type="STRING" id="121224.E0W003"/>
<dbReference type="OrthoDB" id="6728502at2759"/>
<feature type="compositionally biased region" description="Polar residues" evidence="1">
    <location>
        <begin position="302"/>
        <end position="319"/>
    </location>
</feature>
<dbReference type="VEuPathDB" id="VectorBase:PHUM541120"/>
<dbReference type="HOGENOM" id="CLU_544358_0_0_1"/>
<protein>
    <submittedName>
        <fullName evidence="2 3">Uncharacterized protein</fullName>
    </submittedName>
</protein>
<feature type="region of interest" description="Disordered" evidence="1">
    <location>
        <begin position="300"/>
        <end position="319"/>
    </location>
</feature>
<feature type="compositionally biased region" description="Polar residues" evidence="1">
    <location>
        <begin position="258"/>
        <end position="267"/>
    </location>
</feature>
<dbReference type="eggNOG" id="ENOG502SSDU">
    <property type="taxonomic scope" value="Eukaryota"/>
</dbReference>
<feature type="region of interest" description="Disordered" evidence="1">
    <location>
        <begin position="1"/>
        <end position="41"/>
    </location>
</feature>
<organism>
    <name type="scientific">Pediculus humanus subsp. corporis</name>
    <name type="common">Body louse</name>
    <dbReference type="NCBI Taxonomy" id="121224"/>
    <lineage>
        <taxon>Eukaryota</taxon>
        <taxon>Metazoa</taxon>
        <taxon>Ecdysozoa</taxon>
        <taxon>Arthropoda</taxon>
        <taxon>Hexapoda</taxon>
        <taxon>Insecta</taxon>
        <taxon>Pterygota</taxon>
        <taxon>Neoptera</taxon>
        <taxon>Paraneoptera</taxon>
        <taxon>Psocodea</taxon>
        <taxon>Troctomorpha</taxon>
        <taxon>Phthiraptera</taxon>
        <taxon>Anoplura</taxon>
        <taxon>Pediculidae</taxon>
        <taxon>Pediculus</taxon>
    </lineage>
</organism>
<reference evidence="2" key="2">
    <citation type="submission" date="2007-04" db="EMBL/GenBank/DDBJ databases">
        <title>The genome of the human body louse.</title>
        <authorList>
            <consortium name="The Human Body Louse Genome Consortium"/>
            <person name="Kirkness E."/>
            <person name="Walenz B."/>
            <person name="Hass B."/>
            <person name="Bruggner R."/>
            <person name="Strausberg R."/>
        </authorList>
    </citation>
    <scope>NUCLEOTIDE SEQUENCE</scope>
    <source>
        <strain evidence="2">USDA</strain>
    </source>
</reference>
<dbReference type="Proteomes" id="UP000009046">
    <property type="component" value="Unassembled WGS sequence"/>
</dbReference>
<evidence type="ECO:0000313" key="3">
    <source>
        <dbReference type="EnsemblMetazoa" id="PHUM541120-PA"/>
    </source>
</evidence>
<dbReference type="RefSeq" id="XP_002431697.1">
    <property type="nucleotide sequence ID" value="XM_002431652.1"/>
</dbReference>
<dbReference type="EnsemblMetazoa" id="PHUM541120-RA">
    <property type="protein sequence ID" value="PHUM541120-PA"/>
    <property type="gene ID" value="PHUM541120"/>
</dbReference>
<reference evidence="2" key="1">
    <citation type="submission" date="2007-04" db="EMBL/GenBank/DDBJ databases">
        <title>Annotation of Pediculus humanus corporis strain USDA.</title>
        <authorList>
            <person name="Kirkness E."/>
            <person name="Hannick L."/>
            <person name="Hass B."/>
            <person name="Bruggner R."/>
            <person name="Lawson D."/>
            <person name="Bidwell S."/>
            <person name="Joardar V."/>
            <person name="Caler E."/>
            <person name="Walenz B."/>
            <person name="Inman J."/>
            <person name="Schobel S."/>
            <person name="Galinsky K."/>
            <person name="Amedeo P."/>
            <person name="Strausberg R."/>
        </authorList>
    </citation>
    <scope>NUCLEOTIDE SEQUENCE</scope>
    <source>
        <strain evidence="2">USDA</strain>
    </source>
</reference>
<gene>
    <name evidence="3" type="primary">8235651</name>
    <name evidence="2" type="ORF">Phum_PHUM541120</name>
</gene>
<feature type="region of interest" description="Disordered" evidence="1">
    <location>
        <begin position="186"/>
        <end position="215"/>
    </location>
</feature>
<feature type="region of interest" description="Disordered" evidence="1">
    <location>
        <begin position="258"/>
        <end position="287"/>
    </location>
</feature>
<dbReference type="KEGG" id="phu:Phum_PHUM541120"/>
<dbReference type="GeneID" id="8235651"/>
<keyword evidence="4" id="KW-1185">Reference proteome</keyword>
<feature type="compositionally biased region" description="Polar residues" evidence="1">
    <location>
        <begin position="72"/>
        <end position="95"/>
    </location>
</feature>
<dbReference type="EMBL" id="AAZO01006573">
    <property type="status" value="NOT_ANNOTATED_CDS"/>
    <property type="molecule type" value="Genomic_DNA"/>
</dbReference>
<reference evidence="3" key="3">
    <citation type="submission" date="2021-02" db="UniProtKB">
        <authorList>
            <consortium name="EnsemblMetazoa"/>
        </authorList>
    </citation>
    <scope>IDENTIFICATION</scope>
    <source>
        <strain evidence="3">USDA</strain>
    </source>
</reference>
<feature type="compositionally biased region" description="Basic and acidic residues" evidence="1">
    <location>
        <begin position="271"/>
        <end position="282"/>
    </location>
</feature>